<gene>
    <name evidence="2" type="primary">yabJ_2</name>
    <name evidence="2" type="ORF">DEVEQU_02003</name>
</gene>
<accession>A0A3S4CC75</accession>
<dbReference type="SUPFAM" id="SSF55298">
    <property type="entry name" value="YjgF-like"/>
    <property type="match status" value="1"/>
</dbReference>
<name>A0A3S4CC75_9HYPH</name>
<evidence type="ECO:0000313" key="3">
    <source>
        <dbReference type="Proteomes" id="UP000268844"/>
    </source>
</evidence>
<evidence type="ECO:0000256" key="1">
    <source>
        <dbReference type="SAM" id="SignalP"/>
    </source>
</evidence>
<organism evidence="2 3">
    <name type="scientific">Devosia equisanguinis</name>
    <dbReference type="NCBI Taxonomy" id="2490941"/>
    <lineage>
        <taxon>Bacteria</taxon>
        <taxon>Pseudomonadati</taxon>
        <taxon>Pseudomonadota</taxon>
        <taxon>Alphaproteobacteria</taxon>
        <taxon>Hyphomicrobiales</taxon>
        <taxon>Devosiaceae</taxon>
        <taxon>Devosia</taxon>
    </lineage>
</organism>
<dbReference type="GO" id="GO:0019239">
    <property type="term" value="F:deaminase activity"/>
    <property type="evidence" value="ECO:0007669"/>
    <property type="project" value="TreeGrafter"/>
</dbReference>
<keyword evidence="3" id="KW-1185">Reference proteome</keyword>
<reference evidence="2 3" key="1">
    <citation type="submission" date="2018-12" db="EMBL/GenBank/DDBJ databases">
        <authorList>
            <person name="Criscuolo A."/>
        </authorList>
    </citation>
    <scope>NUCLEOTIDE SEQUENCE [LARGE SCALE GENOMIC DNA]</scope>
    <source>
        <strain evidence="2">ACIP1116281</strain>
    </source>
</reference>
<feature type="signal peptide" evidence="1">
    <location>
        <begin position="1"/>
        <end position="25"/>
    </location>
</feature>
<dbReference type="AlphaFoldDB" id="A0A3S4CC75"/>
<feature type="chain" id="PRO_5018700679" evidence="1">
    <location>
        <begin position="26"/>
        <end position="151"/>
    </location>
</feature>
<keyword evidence="1" id="KW-0732">Signal</keyword>
<protein>
    <submittedName>
        <fullName evidence="2">Enamine/imine deaminase</fullName>
        <ecNumber evidence="2">3.5.4.-</ecNumber>
    </submittedName>
</protein>
<dbReference type="EC" id="3.5.4.-" evidence="2"/>
<dbReference type="RefSeq" id="WP_126150409.1">
    <property type="nucleotide sequence ID" value="NZ_JBHTMH010000001.1"/>
</dbReference>
<dbReference type="InterPro" id="IPR006175">
    <property type="entry name" value="YjgF/YER057c/UK114"/>
</dbReference>
<dbReference type="Proteomes" id="UP000268844">
    <property type="component" value="Unassembled WGS sequence"/>
</dbReference>
<sequence>MHKLKMLGLAAAVALSFAAAPLAQAGERIAYPSPVVDGLPYSGAVRAGDMVYVGGVLGTVPGKSELVPGGIQAEARQAFAHVKTILEQAGTTLDQTVKCMVLVTSVDDFAPMNEVFREVFPTSPPTRSTLVVPAIPLGAAIEVDCQALAAD</sequence>
<dbReference type="GO" id="GO:0005829">
    <property type="term" value="C:cytosol"/>
    <property type="evidence" value="ECO:0007669"/>
    <property type="project" value="TreeGrafter"/>
</dbReference>
<dbReference type="CDD" id="cd00448">
    <property type="entry name" value="YjgF_YER057c_UK114_family"/>
    <property type="match status" value="1"/>
</dbReference>
<evidence type="ECO:0000313" key="2">
    <source>
        <dbReference type="EMBL" id="VDS04862.1"/>
    </source>
</evidence>
<dbReference type="PANTHER" id="PTHR11803">
    <property type="entry name" value="2-IMINOBUTANOATE/2-IMINOPROPANOATE DEAMINASE RIDA"/>
    <property type="match status" value="1"/>
</dbReference>
<dbReference type="PANTHER" id="PTHR11803:SF39">
    <property type="entry name" value="2-IMINOBUTANOATE_2-IMINOPROPANOATE DEAMINASE"/>
    <property type="match status" value="1"/>
</dbReference>
<dbReference type="Gene3D" id="3.30.1330.40">
    <property type="entry name" value="RutC-like"/>
    <property type="match status" value="1"/>
</dbReference>
<dbReference type="InterPro" id="IPR035959">
    <property type="entry name" value="RutC-like_sf"/>
</dbReference>
<dbReference type="EMBL" id="UZWD01000025">
    <property type="protein sequence ID" value="VDS04862.1"/>
    <property type="molecule type" value="Genomic_DNA"/>
</dbReference>
<dbReference type="Pfam" id="PF01042">
    <property type="entry name" value="Ribonuc_L-PSP"/>
    <property type="match status" value="1"/>
</dbReference>
<keyword evidence="2" id="KW-0378">Hydrolase</keyword>
<dbReference type="OrthoDB" id="9808943at2"/>
<proteinExistence type="predicted"/>